<sequence length="352" mass="40032">MSEQDKILIYKFPSGKSVALNPQKDIGDSDKVLLHHTMNGKKEAGQFYPAEVEDTVFMTKTDAINGTGSFCDDSFLDDTKEIKNKLLDNGTRIGTDTVYATLKHTPCQIVEINRDIKIPPATAVGWKLSQTCSGSFLDSYGSLGDCLNHAWQSAFKCQQTEDPEICASVNDPNLCYLNEPNPLGADWICYFGELGSYKISWGDYVQYDDFGLYIQPGRQITGNIYQEGTSASTPFYDEFPLNSDIWYGWVMEDRSNLYMEPLPLEFQGEDKDWFYVSPLPDKYPHCQKWTNNKFKYGNSANIDKGTIFRVDELTHGVGTQPQLDIWLIMDRELAEVHPERYEIQSLQSDSPW</sequence>
<accession>A0A8T5V0Q0</accession>
<gene>
    <name evidence="1" type="ORF">K8N75_13325</name>
</gene>
<proteinExistence type="predicted"/>
<evidence type="ECO:0000313" key="2">
    <source>
        <dbReference type="Proteomes" id="UP000825933"/>
    </source>
</evidence>
<organism evidence="1 2">
    <name type="scientific">Methanobacterium spitsbergense</name>
    <dbReference type="NCBI Taxonomy" id="2874285"/>
    <lineage>
        <taxon>Archaea</taxon>
        <taxon>Methanobacteriati</taxon>
        <taxon>Methanobacteriota</taxon>
        <taxon>Methanomada group</taxon>
        <taxon>Methanobacteria</taxon>
        <taxon>Methanobacteriales</taxon>
        <taxon>Methanobacteriaceae</taxon>
        <taxon>Methanobacterium</taxon>
    </lineage>
</organism>
<dbReference type="AlphaFoldDB" id="A0A8T5V0Q0"/>
<name>A0A8T5V0Q0_9EURY</name>
<dbReference type="EMBL" id="JAIOUQ010000017">
    <property type="protein sequence ID" value="MBZ2167020.1"/>
    <property type="molecule type" value="Genomic_DNA"/>
</dbReference>
<dbReference type="RefSeq" id="WP_223792559.1">
    <property type="nucleotide sequence ID" value="NZ_JAIOUQ010000017.1"/>
</dbReference>
<keyword evidence="2" id="KW-1185">Reference proteome</keyword>
<comment type="caution">
    <text evidence="1">The sequence shown here is derived from an EMBL/GenBank/DDBJ whole genome shotgun (WGS) entry which is preliminary data.</text>
</comment>
<dbReference type="Proteomes" id="UP000825933">
    <property type="component" value="Unassembled WGS sequence"/>
</dbReference>
<reference evidence="2" key="1">
    <citation type="journal article" date="2022" name="Microbiol. Resour. Announc.">
        <title>Draft Genome Sequence of a Methanogenic Archaeon from West Spitsbergen Permafrost.</title>
        <authorList>
            <person name="Trubitsyn V."/>
            <person name="Rivkina E."/>
            <person name="Shcherbakova V."/>
        </authorList>
    </citation>
    <scope>NUCLEOTIDE SEQUENCE [LARGE SCALE GENOMIC DNA]</scope>
    <source>
        <strain evidence="2">VT</strain>
    </source>
</reference>
<protein>
    <submittedName>
        <fullName evidence="1">Uncharacterized protein</fullName>
    </submittedName>
</protein>
<evidence type="ECO:0000313" key="1">
    <source>
        <dbReference type="EMBL" id="MBZ2167020.1"/>
    </source>
</evidence>